<dbReference type="GO" id="GO:0050118">
    <property type="term" value="F:N-acetyldiaminopimelate deacetylase activity"/>
    <property type="evidence" value="ECO:0007669"/>
    <property type="project" value="UniProtKB-ARBA"/>
</dbReference>
<dbReference type="GO" id="GO:0019877">
    <property type="term" value="P:diaminopimelate biosynthetic process"/>
    <property type="evidence" value="ECO:0007669"/>
    <property type="project" value="UniProtKB-ARBA"/>
</dbReference>
<evidence type="ECO:0000259" key="3">
    <source>
        <dbReference type="Pfam" id="PF07687"/>
    </source>
</evidence>
<dbReference type="InterPro" id="IPR017439">
    <property type="entry name" value="Amidohydrolase"/>
</dbReference>
<dbReference type="Gene3D" id="3.30.70.360">
    <property type="match status" value="1"/>
</dbReference>
<evidence type="ECO:0000313" key="4">
    <source>
        <dbReference type="EMBL" id="PIE34089.1"/>
    </source>
</evidence>
<dbReference type="Gene3D" id="3.40.630.10">
    <property type="entry name" value="Zn peptidases"/>
    <property type="match status" value="1"/>
</dbReference>
<dbReference type="PANTHER" id="PTHR11014">
    <property type="entry name" value="PEPTIDASE M20 FAMILY MEMBER"/>
    <property type="match status" value="1"/>
</dbReference>
<dbReference type="Proteomes" id="UP000230821">
    <property type="component" value="Unassembled WGS sequence"/>
</dbReference>
<dbReference type="NCBIfam" id="TIGR01891">
    <property type="entry name" value="amidohydrolases"/>
    <property type="match status" value="1"/>
</dbReference>
<organism evidence="4 5">
    <name type="scientific">candidate division KSB3 bacterium</name>
    <dbReference type="NCBI Taxonomy" id="2044937"/>
    <lineage>
        <taxon>Bacteria</taxon>
        <taxon>candidate division KSB3</taxon>
    </lineage>
</organism>
<dbReference type="InterPro" id="IPR011650">
    <property type="entry name" value="Peptidase_M20_dimer"/>
</dbReference>
<proteinExistence type="predicted"/>
<dbReference type="SUPFAM" id="SSF55031">
    <property type="entry name" value="Bacterial exopeptidase dimerisation domain"/>
    <property type="match status" value="1"/>
</dbReference>
<feature type="binding site" evidence="2">
    <location>
        <position position="373"/>
    </location>
    <ligand>
        <name>Mn(2+)</name>
        <dbReference type="ChEBI" id="CHEBI:29035"/>
        <label>2</label>
    </ligand>
</feature>
<dbReference type="AlphaFoldDB" id="A0A2G6KGZ8"/>
<dbReference type="InterPro" id="IPR036264">
    <property type="entry name" value="Bact_exopeptidase_dim_dom"/>
</dbReference>
<feature type="domain" description="Peptidase M20 dimerisation" evidence="3">
    <location>
        <begin position="197"/>
        <end position="286"/>
    </location>
</feature>
<dbReference type="EMBL" id="PDSK01000092">
    <property type="protein sequence ID" value="PIE34089.1"/>
    <property type="molecule type" value="Genomic_DNA"/>
</dbReference>
<reference evidence="4 5" key="1">
    <citation type="submission" date="2017-10" db="EMBL/GenBank/DDBJ databases">
        <title>Novel microbial diversity and functional potential in the marine mammal oral microbiome.</title>
        <authorList>
            <person name="Dudek N.K."/>
            <person name="Sun C.L."/>
            <person name="Burstein D."/>
            <person name="Kantor R.S."/>
            <person name="Aliaga Goltsman D.S."/>
            <person name="Bik E.M."/>
            <person name="Thomas B.C."/>
            <person name="Banfield J.F."/>
            <person name="Relman D.A."/>
        </authorList>
    </citation>
    <scope>NUCLEOTIDE SEQUENCE [LARGE SCALE GENOMIC DNA]</scope>
    <source>
        <strain evidence="4">DOLJORAL78_47_16</strain>
    </source>
</reference>
<dbReference type="CDD" id="cd03886">
    <property type="entry name" value="M20_Acy1"/>
    <property type="match status" value="1"/>
</dbReference>
<gene>
    <name evidence="4" type="ORF">CSA56_09275</name>
</gene>
<dbReference type="SUPFAM" id="SSF53187">
    <property type="entry name" value="Zn-dependent exopeptidases"/>
    <property type="match status" value="1"/>
</dbReference>
<dbReference type="Pfam" id="PF07687">
    <property type="entry name" value="M20_dimer"/>
    <property type="match status" value="1"/>
</dbReference>
<keyword evidence="2" id="KW-0464">Manganese</keyword>
<keyword evidence="1" id="KW-0378">Hydrolase</keyword>
<keyword evidence="2" id="KW-0479">Metal-binding</keyword>
<feature type="binding site" evidence="2">
    <location>
        <position position="111"/>
    </location>
    <ligand>
        <name>Mn(2+)</name>
        <dbReference type="ChEBI" id="CHEBI:29035"/>
        <label>2</label>
    </ligand>
</feature>
<feature type="binding site" evidence="2">
    <location>
        <position position="173"/>
    </location>
    <ligand>
        <name>Mn(2+)</name>
        <dbReference type="ChEBI" id="CHEBI:29035"/>
        <label>1</label>
    </ligand>
</feature>
<evidence type="ECO:0000313" key="5">
    <source>
        <dbReference type="Proteomes" id="UP000230821"/>
    </source>
</evidence>
<dbReference type="Pfam" id="PF01546">
    <property type="entry name" value="Peptidase_M20"/>
    <property type="match status" value="1"/>
</dbReference>
<dbReference type="FunFam" id="3.30.70.360:FF:000001">
    <property type="entry name" value="N-acetyldiaminopimelate deacetylase"/>
    <property type="match status" value="1"/>
</dbReference>
<dbReference type="GO" id="GO:0046872">
    <property type="term" value="F:metal ion binding"/>
    <property type="evidence" value="ECO:0007669"/>
    <property type="project" value="UniProtKB-KW"/>
</dbReference>
<evidence type="ECO:0000256" key="1">
    <source>
        <dbReference type="ARBA" id="ARBA00022801"/>
    </source>
</evidence>
<evidence type="ECO:0000256" key="2">
    <source>
        <dbReference type="PIRSR" id="PIRSR005962-1"/>
    </source>
</evidence>
<dbReference type="PIRSF" id="PIRSF005962">
    <property type="entry name" value="Pept_M20D_amidohydro"/>
    <property type="match status" value="1"/>
</dbReference>
<dbReference type="PANTHER" id="PTHR11014:SF63">
    <property type="entry name" value="METALLOPEPTIDASE, PUTATIVE (AFU_ORTHOLOGUE AFUA_6G09600)-RELATED"/>
    <property type="match status" value="1"/>
</dbReference>
<protein>
    <recommendedName>
        <fullName evidence="3">Peptidase M20 dimerisation domain-containing protein</fullName>
    </recommendedName>
</protein>
<sequence length="402" mass="43722">MLEPPHEDVTIPFLSKAKELEDELIRIRRHLHKFPELGNQEYETSTFIKTKLSEYGIQEFASLPGTGVVARIKGGKEGKTVAIRADIDALPITEETGLPYASANPGVMHACGHDVHTTVGLGCAKVLNSIKDQIAGNVTFIFQPAEERLNGARDMISAGALEQPQVDAIMALHSWPDIPAGTIGVRKGPFLASADVFTIRVHGKQGHAAHPHRCVDPIVISGQIVTNLQTIVSREIPPTEPLVVTIGKIQGGTAPNIIPSVVEMAGTVRTLNPELRARIPEMLTRVVQGMARAMRGEADVGYQWGTPPVISDDTLYQLIEENTKTILGEEKLVYLAEPSMGGEDFAFYLEKVPGVFFRLGTYSEKLGERAPLHSPFFAVDEACLPVGVAVMCRSVYSYLTVK</sequence>
<feature type="binding site" evidence="2">
    <location>
        <position position="113"/>
    </location>
    <ligand>
        <name>Mn(2+)</name>
        <dbReference type="ChEBI" id="CHEBI:29035"/>
        <label>2</label>
    </ligand>
</feature>
<feature type="binding site" evidence="2">
    <location>
        <position position="147"/>
    </location>
    <ligand>
        <name>Mn(2+)</name>
        <dbReference type="ChEBI" id="CHEBI:29035"/>
        <label>2</label>
    </ligand>
</feature>
<comment type="caution">
    <text evidence="4">The sequence shown here is derived from an EMBL/GenBank/DDBJ whole genome shotgun (WGS) entry which is preliminary data.</text>
</comment>
<comment type="cofactor">
    <cofactor evidence="2">
        <name>Mn(2+)</name>
        <dbReference type="ChEBI" id="CHEBI:29035"/>
    </cofactor>
    <text evidence="2">The Mn(2+) ion enhances activity.</text>
</comment>
<name>A0A2G6KGZ8_9BACT</name>
<accession>A0A2G6KGZ8</accession>
<dbReference type="InterPro" id="IPR002933">
    <property type="entry name" value="Peptidase_M20"/>
</dbReference>